<dbReference type="SUPFAM" id="SSF53756">
    <property type="entry name" value="UDP-Glycosyltransferase/glycogen phosphorylase"/>
    <property type="match status" value="1"/>
</dbReference>
<evidence type="ECO:0000313" key="4">
    <source>
        <dbReference type="Proteomes" id="UP001321249"/>
    </source>
</evidence>
<gene>
    <name evidence="3" type="ORF">GKO46_10730</name>
</gene>
<reference evidence="3 4" key="1">
    <citation type="submission" date="2019-11" db="EMBL/GenBank/DDBJ databases">
        <authorList>
            <person name="Cho J.-C."/>
        </authorList>
    </citation>
    <scope>NUCLEOTIDE SEQUENCE [LARGE SCALE GENOMIC DNA]</scope>
    <source>
        <strain evidence="3 4">JH702</strain>
    </source>
</reference>
<dbReference type="Pfam" id="PF00534">
    <property type="entry name" value="Glycos_transf_1"/>
    <property type="match status" value="1"/>
</dbReference>
<proteinExistence type="predicted"/>
<dbReference type="Proteomes" id="UP001321249">
    <property type="component" value="Unassembled WGS sequence"/>
</dbReference>
<dbReference type="CDD" id="cd03801">
    <property type="entry name" value="GT4_PimA-like"/>
    <property type="match status" value="1"/>
</dbReference>
<dbReference type="InterPro" id="IPR028098">
    <property type="entry name" value="Glyco_trans_4-like_N"/>
</dbReference>
<dbReference type="PANTHER" id="PTHR12526">
    <property type="entry name" value="GLYCOSYLTRANSFERASE"/>
    <property type="match status" value="1"/>
</dbReference>
<evidence type="ECO:0000259" key="1">
    <source>
        <dbReference type="Pfam" id="PF00534"/>
    </source>
</evidence>
<dbReference type="Gene3D" id="3.40.50.2000">
    <property type="entry name" value="Glycogen Phosphorylase B"/>
    <property type="match status" value="2"/>
</dbReference>
<dbReference type="PANTHER" id="PTHR12526:SF634">
    <property type="entry name" value="BLL3361 PROTEIN"/>
    <property type="match status" value="1"/>
</dbReference>
<dbReference type="InterPro" id="IPR001296">
    <property type="entry name" value="Glyco_trans_1"/>
</dbReference>
<feature type="domain" description="Glycosyltransferase subfamily 4-like N-terminal" evidence="2">
    <location>
        <begin position="17"/>
        <end position="172"/>
    </location>
</feature>
<dbReference type="RefSeq" id="WP_342825997.1">
    <property type="nucleotide sequence ID" value="NZ_CP046146.1"/>
</dbReference>
<comment type="caution">
    <text evidence="3">The sequence shown here is derived from an EMBL/GenBank/DDBJ whole genome shotgun (WGS) entry which is preliminary data.</text>
</comment>
<protein>
    <submittedName>
        <fullName evidence="3">Glycosyltransferase</fullName>
    </submittedName>
</protein>
<organism evidence="3 4">
    <name type="scientific">Candidatus Lucifugimonas marina</name>
    <dbReference type="NCBI Taxonomy" id="3038979"/>
    <lineage>
        <taxon>Bacteria</taxon>
        <taxon>Bacillati</taxon>
        <taxon>Chloroflexota</taxon>
        <taxon>Dehalococcoidia</taxon>
        <taxon>SAR202 cluster</taxon>
        <taxon>Candidatus Lucifugimonadales</taxon>
        <taxon>Candidatus Lucifugimonadaceae</taxon>
        <taxon>Candidatus Lucifugimonas</taxon>
    </lineage>
</organism>
<dbReference type="EMBL" id="WMBE01000003">
    <property type="protein sequence ID" value="MDG0867539.1"/>
    <property type="molecule type" value="Genomic_DNA"/>
</dbReference>
<sequence>MRIAAISVAPVFPNQVIGGSQKILADVAAGLKRSGHDIQIWCTGTEAHSGDFEIDGVPVHPVLRLRGAFPATHQITPSALAQTANRLSAAAEWADRVYLHADAVYLRHAIEGAEIVRSIHDFVYEEALLSTLTLPADSTIVPSEYLKRCIETTVAFSGRESIEPVVSVPNGIKVPPTLPEPRLPEGISPREESDLILLFPHRPEPTKGIHEAMLTAGEVQRRIPDRNVRLLIPTYPTGSELDAAAGSAAQISELAKDLHVENLVELHDWLNPVDMPGYYAAGDVTLCLGAFIESFGLVPIESVANGAPAVCARVGALRQYEGVQGISMVAQADISAAVEAVSTMLEITDEDIEIGRSTIASRFSFDAMISGYENAIAGDLGNTRDIRYASDDIVELAPWCEVSGDLIYDDYAGRSQTFTLLAPKLSLNQSRIRLDQRIVDEELRAEIMNAVEQGILVRQFAFD</sequence>
<name>A0ABD4XU26_9CHLR</name>
<evidence type="ECO:0000313" key="3">
    <source>
        <dbReference type="EMBL" id="MDG0867539.1"/>
    </source>
</evidence>
<dbReference type="AlphaFoldDB" id="A0ABD4XU26"/>
<feature type="domain" description="Glycosyl transferase family 1" evidence="1">
    <location>
        <begin position="189"/>
        <end position="348"/>
    </location>
</feature>
<accession>A0ABD4XU26</accession>
<dbReference type="Pfam" id="PF13439">
    <property type="entry name" value="Glyco_transf_4"/>
    <property type="match status" value="1"/>
</dbReference>
<evidence type="ECO:0000259" key="2">
    <source>
        <dbReference type="Pfam" id="PF13439"/>
    </source>
</evidence>